<evidence type="ECO:0000313" key="6">
    <source>
        <dbReference type="Proteomes" id="UP000192374"/>
    </source>
</evidence>
<feature type="signal peptide" evidence="3">
    <location>
        <begin position="1"/>
        <end position="25"/>
    </location>
</feature>
<reference evidence="5 6" key="1">
    <citation type="submission" date="2017-02" db="EMBL/GenBank/DDBJ databases">
        <title>The new phylogeny of genus Mycobacterium.</title>
        <authorList>
            <person name="Tortoli E."/>
            <person name="Trovato A."/>
            <person name="Cirillo D.M."/>
        </authorList>
    </citation>
    <scope>NUCLEOTIDE SEQUENCE [LARGE SCALE GENOMIC DNA]</scope>
    <source>
        <strain evidence="5 6">DSM 45145</strain>
    </source>
</reference>
<comment type="similarity">
    <text evidence="2">Belongs to the MTB12 family.</text>
</comment>
<protein>
    <recommendedName>
        <fullName evidence="4">Low molecular weight antigen MTB12-like C-terminal domain-containing protein</fullName>
    </recommendedName>
</protein>
<dbReference type="Pfam" id="PF26580">
    <property type="entry name" value="Mtb12_C"/>
    <property type="match status" value="1"/>
</dbReference>
<accession>A0ABX3T6L7</accession>
<sequence>MERTPKNVKSLATGLAAVAAIGAAAAGVTSIASIAVSAPHVQPVAFGAPLPLDPAADVPTPDQLVSVLNGLQNPNVPFASKSSLVEGGVGGVEGRIADRKLQKAAQNGSLPLSFTVANIAPAGPGAASADITASGPNLAPTTQNITFVNQGGWKLSRSSAMSLLQAVQASG</sequence>
<keyword evidence="1 3" id="KW-0732">Signal</keyword>
<dbReference type="InterPro" id="IPR058644">
    <property type="entry name" value="Mtb12-like_C"/>
</dbReference>
<proteinExistence type="inferred from homology"/>
<feature type="chain" id="PRO_5045382858" description="Low molecular weight antigen MTB12-like C-terminal domain-containing protein" evidence="3">
    <location>
        <begin position="26"/>
        <end position="171"/>
    </location>
</feature>
<name>A0ABX3T6L7_9MYCO</name>
<dbReference type="EMBL" id="MVIC01000012">
    <property type="protein sequence ID" value="ORB15381.1"/>
    <property type="molecule type" value="Genomic_DNA"/>
</dbReference>
<evidence type="ECO:0000259" key="4">
    <source>
        <dbReference type="Pfam" id="PF26580"/>
    </source>
</evidence>
<comment type="caution">
    <text evidence="5">The sequence shown here is derived from an EMBL/GenBank/DDBJ whole genome shotgun (WGS) entry which is preliminary data.</text>
</comment>
<keyword evidence="6" id="KW-1185">Reference proteome</keyword>
<evidence type="ECO:0000256" key="3">
    <source>
        <dbReference type="SAM" id="SignalP"/>
    </source>
</evidence>
<gene>
    <name evidence="5" type="ORF">BST37_09300</name>
</gene>
<evidence type="ECO:0000256" key="2">
    <source>
        <dbReference type="ARBA" id="ARBA00093774"/>
    </source>
</evidence>
<feature type="domain" description="Low molecular weight antigen MTB12-like C-terminal" evidence="4">
    <location>
        <begin position="57"/>
        <end position="169"/>
    </location>
</feature>
<dbReference type="RefSeq" id="WP_232070500.1">
    <property type="nucleotide sequence ID" value="NZ_AP022583.1"/>
</dbReference>
<evidence type="ECO:0000313" key="5">
    <source>
        <dbReference type="EMBL" id="ORB15381.1"/>
    </source>
</evidence>
<dbReference type="Proteomes" id="UP000192374">
    <property type="component" value="Unassembled WGS sequence"/>
</dbReference>
<organism evidence="5 6">
    <name type="scientific">Mycobacterium noviomagense</name>
    <dbReference type="NCBI Taxonomy" id="459858"/>
    <lineage>
        <taxon>Bacteria</taxon>
        <taxon>Bacillati</taxon>
        <taxon>Actinomycetota</taxon>
        <taxon>Actinomycetes</taxon>
        <taxon>Mycobacteriales</taxon>
        <taxon>Mycobacteriaceae</taxon>
        <taxon>Mycobacterium</taxon>
    </lineage>
</organism>
<evidence type="ECO:0000256" key="1">
    <source>
        <dbReference type="ARBA" id="ARBA00022729"/>
    </source>
</evidence>